<dbReference type="Proteomes" id="UP000433876">
    <property type="component" value="Unassembled WGS sequence"/>
</dbReference>
<comment type="caution">
    <text evidence="1">The sequence shown here is derived from an EMBL/GenBank/DDBJ whole genome shotgun (WGS) entry which is preliminary data.</text>
</comment>
<dbReference type="AlphaFoldDB" id="A0A8S8ZF92"/>
<name>A0A8S8ZF92_SORMA</name>
<protein>
    <submittedName>
        <fullName evidence="1">Uncharacterized protein</fullName>
    </submittedName>
</protein>
<sequence length="247" mass="27062">MSSESAPAPAAKKGYLTVFALPTDPSFLPPSGSHLIFNKWYNEQHIPDILSLGSSSGFRSANRYIRAGVNPSNPALSSTANDVTYPKDSKWEYLAMYAVDDVEKARSYPESGLYKVPLEHEMLPAGGKAMEMARWEMGFWEVVAESGESDSSKQTDIIVVPVDSSDIPGHDVPGAHPSAILDYSRKGWEGPDPVRSTLLKFIAPAPGGDGTGYKQYLAVHEVEPNTEETVMPEFKTVKYKLFKKFGV</sequence>
<evidence type="ECO:0000313" key="2">
    <source>
        <dbReference type="Proteomes" id="UP000433876"/>
    </source>
</evidence>
<accession>A0A8S8ZF92</accession>
<proteinExistence type="predicted"/>
<reference evidence="1 2" key="1">
    <citation type="submission" date="2017-07" db="EMBL/GenBank/DDBJ databases">
        <title>Genome sequence of the Sordaria macrospora wild type strain R19027.</title>
        <authorList>
            <person name="Nowrousian M."/>
            <person name="Teichert I."/>
            <person name="Kueck U."/>
        </authorList>
    </citation>
    <scope>NUCLEOTIDE SEQUENCE [LARGE SCALE GENOMIC DNA]</scope>
    <source>
        <strain evidence="1 2">R19027</strain>
        <tissue evidence="1">Mycelium</tissue>
    </source>
</reference>
<organism evidence="1 2">
    <name type="scientific">Sordaria macrospora</name>
    <dbReference type="NCBI Taxonomy" id="5147"/>
    <lineage>
        <taxon>Eukaryota</taxon>
        <taxon>Fungi</taxon>
        <taxon>Dikarya</taxon>
        <taxon>Ascomycota</taxon>
        <taxon>Pezizomycotina</taxon>
        <taxon>Sordariomycetes</taxon>
        <taxon>Sordariomycetidae</taxon>
        <taxon>Sordariales</taxon>
        <taxon>Sordariaceae</taxon>
        <taxon>Sordaria</taxon>
    </lineage>
</organism>
<dbReference type="VEuPathDB" id="FungiDB:SMAC_08759"/>
<dbReference type="EMBL" id="NMPR01000142">
    <property type="protein sequence ID" value="KAA8629287.1"/>
    <property type="molecule type" value="Genomic_DNA"/>
</dbReference>
<evidence type="ECO:0000313" key="1">
    <source>
        <dbReference type="EMBL" id="KAA8629287.1"/>
    </source>
</evidence>
<gene>
    <name evidence="1" type="ORF">SMACR_08759</name>
</gene>